<feature type="binding site" evidence="13">
    <location>
        <position position="38"/>
    </location>
    <ligand>
        <name>NADPH</name>
        <dbReference type="ChEBI" id="CHEBI:57783"/>
    </ligand>
</feature>
<comment type="catalytic activity">
    <reaction evidence="13">
        <text>sn-glycerol 3-phosphate + NAD(+) = dihydroxyacetone phosphate + NADH + H(+)</text>
        <dbReference type="Rhea" id="RHEA:11092"/>
        <dbReference type="ChEBI" id="CHEBI:15378"/>
        <dbReference type="ChEBI" id="CHEBI:57540"/>
        <dbReference type="ChEBI" id="CHEBI:57597"/>
        <dbReference type="ChEBI" id="CHEBI:57642"/>
        <dbReference type="ChEBI" id="CHEBI:57945"/>
        <dbReference type="EC" id="1.1.1.94"/>
    </reaction>
</comment>
<evidence type="ECO:0000313" key="21">
    <source>
        <dbReference type="Proteomes" id="UP000004416"/>
    </source>
</evidence>
<dbReference type="Proteomes" id="UP000004416">
    <property type="component" value="Unassembled WGS sequence"/>
</dbReference>
<reference evidence="20 21" key="1">
    <citation type="submission" date="2011-08" db="EMBL/GenBank/DDBJ databases">
        <authorList>
            <person name="Weinstock G."/>
            <person name="Sodergren E."/>
            <person name="Clifton S."/>
            <person name="Fulton L."/>
            <person name="Fulton B."/>
            <person name="Courtney L."/>
            <person name="Fronick C."/>
            <person name="Harrison M."/>
            <person name="Strong C."/>
            <person name="Farmer C."/>
            <person name="Delahaunty K."/>
            <person name="Markovic C."/>
            <person name="Hall O."/>
            <person name="Minx P."/>
            <person name="Tomlinson C."/>
            <person name="Mitreva M."/>
            <person name="Hou S."/>
            <person name="Chen J."/>
            <person name="Wollam A."/>
            <person name="Pepin K.H."/>
            <person name="Johnson M."/>
            <person name="Bhonagiri V."/>
            <person name="Zhang X."/>
            <person name="Suruliraj S."/>
            <person name="Warren W."/>
            <person name="Chinwalla A."/>
            <person name="Mardis E.R."/>
            <person name="Wilson R.K."/>
        </authorList>
    </citation>
    <scope>NUCLEOTIDE SEQUENCE [LARGE SCALE GENOMIC DNA]</scope>
    <source>
        <strain evidence="20 21">DP7</strain>
    </source>
</reference>
<feature type="binding site" evidence="15">
    <location>
        <position position="111"/>
    </location>
    <ligand>
        <name>substrate</name>
    </ligand>
</feature>
<name>G9XLI1_DESHA</name>
<dbReference type="InterPro" id="IPR008927">
    <property type="entry name" value="6-PGluconate_DH-like_C_sf"/>
</dbReference>
<dbReference type="Gene3D" id="3.40.50.720">
    <property type="entry name" value="NAD(P)-binding Rossmann-like Domain"/>
    <property type="match status" value="1"/>
</dbReference>
<feature type="binding site" evidence="13">
    <location>
        <position position="194"/>
    </location>
    <ligand>
        <name>sn-glycerol 3-phosphate</name>
        <dbReference type="ChEBI" id="CHEBI:57597"/>
    </ligand>
</feature>
<feature type="binding site" evidence="13">
    <location>
        <position position="257"/>
    </location>
    <ligand>
        <name>sn-glycerol 3-phosphate</name>
        <dbReference type="ChEBI" id="CHEBI:57597"/>
    </ligand>
</feature>
<feature type="binding site" evidence="13">
    <location>
        <position position="258"/>
    </location>
    <ligand>
        <name>NADPH</name>
        <dbReference type="ChEBI" id="CHEBI:57783"/>
    </ligand>
</feature>
<keyword evidence="13" id="KW-0963">Cytoplasm</keyword>
<evidence type="ECO:0000256" key="11">
    <source>
        <dbReference type="ARBA" id="ARBA00069372"/>
    </source>
</evidence>
<feature type="binding site" evidence="13">
    <location>
        <position position="259"/>
    </location>
    <ligand>
        <name>sn-glycerol 3-phosphate</name>
        <dbReference type="ChEBI" id="CHEBI:57597"/>
    </ligand>
</feature>
<feature type="binding site" evidence="13">
    <location>
        <position position="284"/>
    </location>
    <ligand>
        <name>NADPH</name>
        <dbReference type="ChEBI" id="CHEBI:57783"/>
    </ligand>
</feature>
<organism evidence="20 21">
    <name type="scientific">Desulfitobacterium hafniense DP7</name>
    <dbReference type="NCBI Taxonomy" id="537010"/>
    <lineage>
        <taxon>Bacteria</taxon>
        <taxon>Bacillati</taxon>
        <taxon>Bacillota</taxon>
        <taxon>Clostridia</taxon>
        <taxon>Eubacteriales</taxon>
        <taxon>Desulfitobacteriaceae</taxon>
        <taxon>Desulfitobacterium</taxon>
    </lineage>
</organism>
<feature type="binding site" evidence="16">
    <location>
        <position position="258"/>
    </location>
    <ligand>
        <name>NAD(+)</name>
        <dbReference type="ChEBI" id="CHEBI:57540"/>
    </ligand>
</feature>
<keyword evidence="5 13" id="KW-0520">NAD</keyword>
<dbReference type="Pfam" id="PF01210">
    <property type="entry name" value="NAD_Gly3P_dh_N"/>
    <property type="match status" value="1"/>
</dbReference>
<dbReference type="GO" id="GO:0141152">
    <property type="term" value="F:glycerol-3-phosphate dehydrogenase (NAD+) activity"/>
    <property type="evidence" value="ECO:0007669"/>
    <property type="project" value="RHEA"/>
</dbReference>
<dbReference type="PRINTS" id="PR00077">
    <property type="entry name" value="GPDHDRGNASE"/>
</dbReference>
<proteinExistence type="inferred from homology"/>
<keyword evidence="6 13" id="KW-0443">Lipid metabolism</keyword>
<feature type="active site" description="Proton acceptor" evidence="13 14">
    <location>
        <position position="194"/>
    </location>
</feature>
<feature type="binding site" evidence="15">
    <location>
        <begin position="258"/>
        <end position="259"/>
    </location>
    <ligand>
        <name>substrate</name>
    </ligand>
</feature>
<evidence type="ECO:0000256" key="10">
    <source>
        <dbReference type="ARBA" id="ARBA00066687"/>
    </source>
</evidence>
<gene>
    <name evidence="13" type="primary">gpsA</name>
    <name evidence="20" type="ORF">HMPREF0322_01815</name>
</gene>
<dbReference type="InterPro" id="IPR013328">
    <property type="entry name" value="6PGD_dom2"/>
</dbReference>
<dbReference type="EC" id="1.1.1.94" evidence="10 13"/>
<evidence type="ECO:0000256" key="1">
    <source>
        <dbReference type="ARBA" id="ARBA00011009"/>
    </source>
</evidence>
<dbReference type="GO" id="GO:0141153">
    <property type="term" value="F:glycerol-3-phosphate dehydrogenase (NADP+) activity"/>
    <property type="evidence" value="ECO:0007669"/>
    <property type="project" value="RHEA"/>
</dbReference>
<comment type="caution">
    <text evidence="20">The sequence shown here is derived from an EMBL/GenBank/DDBJ whole genome shotgun (WGS) entry which is preliminary data.</text>
</comment>
<dbReference type="InterPro" id="IPR006168">
    <property type="entry name" value="G3P_DH_NAD-dep"/>
</dbReference>
<evidence type="ECO:0000256" key="12">
    <source>
        <dbReference type="ARBA" id="ARBA00080511"/>
    </source>
</evidence>
<evidence type="ECO:0000256" key="5">
    <source>
        <dbReference type="ARBA" id="ARBA00023027"/>
    </source>
</evidence>
<dbReference type="UniPathway" id="UPA00940"/>
<feature type="binding site" evidence="13">
    <location>
        <position position="18"/>
    </location>
    <ligand>
        <name>NADPH</name>
        <dbReference type="ChEBI" id="CHEBI:57783"/>
    </ligand>
</feature>
<dbReference type="InterPro" id="IPR011128">
    <property type="entry name" value="G3P_DH_NAD-dep_N"/>
</dbReference>
<dbReference type="InterPro" id="IPR036291">
    <property type="entry name" value="NAD(P)-bd_dom_sf"/>
</dbReference>
<dbReference type="PIRSF" id="PIRSF000114">
    <property type="entry name" value="Glycerol-3-P_dh"/>
    <property type="match status" value="1"/>
</dbReference>
<evidence type="ECO:0000259" key="18">
    <source>
        <dbReference type="Pfam" id="PF01210"/>
    </source>
</evidence>
<keyword evidence="3 13" id="KW-0521">NADP</keyword>
<evidence type="ECO:0000259" key="19">
    <source>
        <dbReference type="Pfam" id="PF07479"/>
    </source>
</evidence>
<keyword evidence="8 13" id="KW-1208">Phospholipid metabolism</keyword>
<feature type="binding site" evidence="13">
    <location>
        <position position="143"/>
    </location>
    <ligand>
        <name>NADPH</name>
        <dbReference type="ChEBI" id="CHEBI:57783"/>
    </ligand>
</feature>
<evidence type="ECO:0000256" key="8">
    <source>
        <dbReference type="ARBA" id="ARBA00023264"/>
    </source>
</evidence>
<feature type="binding site" evidence="13">
    <location>
        <position position="258"/>
    </location>
    <ligand>
        <name>sn-glycerol 3-phosphate</name>
        <dbReference type="ChEBI" id="CHEBI:57597"/>
    </ligand>
</feature>
<dbReference type="GO" id="GO:0051287">
    <property type="term" value="F:NAD binding"/>
    <property type="evidence" value="ECO:0007669"/>
    <property type="project" value="InterPro"/>
</dbReference>
<evidence type="ECO:0000256" key="6">
    <source>
        <dbReference type="ARBA" id="ARBA00023098"/>
    </source>
</evidence>
<comment type="similarity">
    <text evidence="1 13 17">Belongs to the NAD-dependent glycerol-3-phosphate dehydrogenase family.</text>
</comment>
<feature type="binding site" evidence="13">
    <location>
        <position position="111"/>
    </location>
    <ligand>
        <name>sn-glycerol 3-phosphate</name>
        <dbReference type="ChEBI" id="CHEBI:57597"/>
    </ligand>
</feature>
<comment type="subcellular location">
    <subcellularLocation>
        <location evidence="13">Cytoplasm</location>
    </subcellularLocation>
</comment>
<dbReference type="SUPFAM" id="SSF48179">
    <property type="entry name" value="6-phosphogluconate dehydrogenase C-terminal domain-like"/>
    <property type="match status" value="1"/>
</dbReference>
<feature type="binding site" evidence="16">
    <location>
        <position position="143"/>
    </location>
    <ligand>
        <name>NAD(+)</name>
        <dbReference type="ChEBI" id="CHEBI:57540"/>
    </ligand>
</feature>
<feature type="binding site" evidence="13">
    <location>
        <position position="141"/>
    </location>
    <ligand>
        <name>sn-glycerol 3-phosphate</name>
        <dbReference type="ChEBI" id="CHEBI:57597"/>
    </ligand>
</feature>
<evidence type="ECO:0000256" key="7">
    <source>
        <dbReference type="ARBA" id="ARBA00023209"/>
    </source>
</evidence>
<feature type="binding site" evidence="13">
    <location>
        <position position="139"/>
    </location>
    <ligand>
        <name>sn-glycerol 3-phosphate</name>
        <dbReference type="ChEBI" id="CHEBI:57597"/>
    </ligand>
</feature>
<keyword evidence="4 13" id="KW-0560">Oxidoreductase</keyword>
<dbReference type="FunFam" id="3.40.50.720:FF:000019">
    <property type="entry name" value="Glycerol-3-phosphate dehydrogenase [NAD(P)+]"/>
    <property type="match status" value="1"/>
</dbReference>
<dbReference type="GO" id="GO:0006650">
    <property type="term" value="P:glycerophospholipid metabolic process"/>
    <property type="evidence" value="ECO:0007669"/>
    <property type="project" value="UniProtKB-UniRule"/>
</dbReference>
<dbReference type="PANTHER" id="PTHR11728:SF1">
    <property type="entry name" value="GLYCEROL-3-PHOSPHATE DEHYDROGENASE [NAD(+)] 2, CHLOROPLASTIC"/>
    <property type="match status" value="1"/>
</dbReference>
<dbReference type="NCBIfam" id="NF000941">
    <property type="entry name" value="PRK00094.1-3"/>
    <property type="match status" value="1"/>
</dbReference>
<evidence type="ECO:0000313" key="20">
    <source>
        <dbReference type="EMBL" id="EHL07466.1"/>
    </source>
</evidence>
<evidence type="ECO:0000256" key="16">
    <source>
        <dbReference type="PIRSR" id="PIRSR000114-3"/>
    </source>
</evidence>
<feature type="binding site" evidence="13">
    <location>
        <position position="17"/>
    </location>
    <ligand>
        <name>NADPH</name>
        <dbReference type="ChEBI" id="CHEBI:57783"/>
    </ligand>
</feature>
<dbReference type="Gene3D" id="1.10.1040.10">
    <property type="entry name" value="N-(1-d-carboxylethyl)-l-norvaline Dehydrogenase, domain 2"/>
    <property type="match status" value="1"/>
</dbReference>
<dbReference type="AlphaFoldDB" id="G9XLI1"/>
<dbReference type="PATRIC" id="fig|537010.4.peg.1698"/>
<dbReference type="GO" id="GO:0005975">
    <property type="term" value="P:carbohydrate metabolic process"/>
    <property type="evidence" value="ECO:0007669"/>
    <property type="project" value="InterPro"/>
</dbReference>
<dbReference type="FunFam" id="1.10.1040.10:FF:000001">
    <property type="entry name" value="Glycerol-3-phosphate dehydrogenase [NAD(P)+]"/>
    <property type="match status" value="1"/>
</dbReference>
<evidence type="ECO:0000256" key="3">
    <source>
        <dbReference type="ARBA" id="ARBA00022857"/>
    </source>
</evidence>
<protein>
    <recommendedName>
        <fullName evidence="11 13">Glycerol-3-phosphate dehydrogenase [NAD(P)+]</fullName>
        <ecNumber evidence="10 13">1.1.1.94</ecNumber>
    </recommendedName>
    <alternativeName>
        <fullName evidence="13">NAD(P)(+)-dependent glycerol-3-phosphate dehydrogenase</fullName>
    </alternativeName>
    <alternativeName>
        <fullName evidence="12 13">NAD(P)H-dependent dihydroxyacetone-phosphate reductase</fullName>
    </alternativeName>
</protein>
<dbReference type="GO" id="GO:0046167">
    <property type="term" value="P:glycerol-3-phosphate biosynthetic process"/>
    <property type="evidence" value="ECO:0007669"/>
    <property type="project" value="UniProtKB-UniRule"/>
</dbReference>
<dbReference type="EMBL" id="AFZX01000041">
    <property type="protein sequence ID" value="EHL07466.1"/>
    <property type="molecule type" value="Genomic_DNA"/>
</dbReference>
<dbReference type="GO" id="GO:0046168">
    <property type="term" value="P:glycerol-3-phosphate catabolic process"/>
    <property type="evidence" value="ECO:0007669"/>
    <property type="project" value="InterPro"/>
</dbReference>
<comment type="catalytic activity">
    <reaction evidence="9">
        <text>sn-glycerol 3-phosphate + NADP(+) = dihydroxyacetone phosphate + NADPH + H(+)</text>
        <dbReference type="Rhea" id="RHEA:11096"/>
        <dbReference type="ChEBI" id="CHEBI:15378"/>
        <dbReference type="ChEBI" id="CHEBI:57597"/>
        <dbReference type="ChEBI" id="CHEBI:57642"/>
        <dbReference type="ChEBI" id="CHEBI:57783"/>
        <dbReference type="ChEBI" id="CHEBI:58349"/>
        <dbReference type="EC" id="1.1.1.94"/>
    </reaction>
    <physiologicalReaction direction="right-to-left" evidence="9">
        <dbReference type="Rhea" id="RHEA:11098"/>
    </physiologicalReaction>
</comment>
<feature type="domain" description="Glycerol-3-phosphate dehydrogenase NAD-dependent N-terminal" evidence="18">
    <location>
        <begin position="9"/>
        <end position="163"/>
    </location>
</feature>
<dbReference type="HOGENOM" id="CLU_033449_0_2_9"/>
<feature type="binding site" evidence="13">
    <location>
        <position position="247"/>
    </location>
    <ligand>
        <name>sn-glycerol 3-phosphate</name>
        <dbReference type="ChEBI" id="CHEBI:57597"/>
    </ligand>
</feature>
<evidence type="ECO:0000256" key="4">
    <source>
        <dbReference type="ARBA" id="ARBA00023002"/>
    </source>
</evidence>
<dbReference type="PANTHER" id="PTHR11728">
    <property type="entry name" value="GLYCEROL-3-PHOSPHATE DEHYDROGENASE"/>
    <property type="match status" value="1"/>
</dbReference>
<evidence type="ECO:0000256" key="14">
    <source>
        <dbReference type="PIRSR" id="PIRSR000114-1"/>
    </source>
</evidence>
<dbReference type="SUPFAM" id="SSF51735">
    <property type="entry name" value="NAD(P)-binding Rossmann-fold domains"/>
    <property type="match status" value="1"/>
</dbReference>
<dbReference type="HAMAP" id="MF_00394">
    <property type="entry name" value="NAD_Glyc3P_dehydrog"/>
    <property type="match status" value="1"/>
</dbReference>
<dbReference type="GO" id="GO:0008654">
    <property type="term" value="P:phospholipid biosynthetic process"/>
    <property type="evidence" value="ECO:0007669"/>
    <property type="project" value="UniProtKB-KW"/>
</dbReference>
<comment type="pathway">
    <text evidence="13">Membrane lipid metabolism; glycerophospholipid metabolism.</text>
</comment>
<feature type="binding site" evidence="13">
    <location>
        <position position="55"/>
    </location>
    <ligand>
        <name>NADPH</name>
        <dbReference type="ChEBI" id="CHEBI:57783"/>
    </ligand>
</feature>
<keyword evidence="2 13" id="KW-0444">Lipid biosynthesis</keyword>
<keyword evidence="13" id="KW-0547">Nucleotide-binding</keyword>
<comment type="caution">
    <text evidence="13">Lacks conserved residue(s) required for the propagation of feature annotation.</text>
</comment>
<dbReference type="GO" id="GO:0005829">
    <property type="term" value="C:cytosol"/>
    <property type="evidence" value="ECO:0007669"/>
    <property type="project" value="TreeGrafter"/>
</dbReference>
<feature type="binding site" evidence="13">
    <location>
        <position position="111"/>
    </location>
    <ligand>
        <name>NADPH</name>
        <dbReference type="ChEBI" id="CHEBI:57783"/>
    </ligand>
</feature>
<dbReference type="NCBIfam" id="NF000940">
    <property type="entry name" value="PRK00094.1-2"/>
    <property type="match status" value="1"/>
</dbReference>
<dbReference type="InterPro" id="IPR006109">
    <property type="entry name" value="G3P_DH_NAD-dep_C"/>
</dbReference>
<feature type="domain" description="Glycerol-3-phosphate dehydrogenase NAD-dependent C-terminal" evidence="19">
    <location>
        <begin position="183"/>
        <end position="323"/>
    </location>
</feature>
<evidence type="ECO:0000256" key="15">
    <source>
        <dbReference type="PIRSR" id="PIRSR000114-2"/>
    </source>
</evidence>
<dbReference type="NCBIfam" id="NF000942">
    <property type="entry name" value="PRK00094.1-4"/>
    <property type="match status" value="1"/>
</dbReference>
<feature type="binding site" evidence="16">
    <location>
        <begin position="14"/>
        <end position="19"/>
    </location>
    <ligand>
        <name>NAD(+)</name>
        <dbReference type="ChEBI" id="CHEBI:57540"/>
    </ligand>
</feature>
<sequence>MGRGITLAKIAVYGAGSWGTALAVSMGKAGHEVALVGRNLSEMDLMEQRRENRPYLPGVVLPPTVRPTGDAGVLEEAEMLVLSVPSHSVRETAQKIRAYLQPGTIVVNTAKGLEEGSHKRLSQVLTEELPHHPIVVLSGPSHAEEVGKDMPTTVVVASQNSQAAEAVQDMLMTPKFRVYTNPDTIGVELGGAFKNIIALCAGFADGLGFGDNTKAALMTRGIAEITRLGAAMGGNPLTFAGLAGVGDLIVTCTSRHSRNHRAGVALGEGKPLEQVLKEVGMVVEGVRTTRVAYELSRQYEISMPITEQAYQVLFQGADPRAAVSALMMRGKKHEIEEVALIAMEQGSYQENGPDDHGE</sequence>
<dbReference type="PROSITE" id="PS00957">
    <property type="entry name" value="NAD_G3PDH"/>
    <property type="match status" value="1"/>
</dbReference>
<evidence type="ECO:0000256" key="13">
    <source>
        <dbReference type="HAMAP-Rule" id="MF_00394"/>
    </source>
</evidence>
<evidence type="ECO:0000256" key="9">
    <source>
        <dbReference type="ARBA" id="ARBA00052716"/>
    </source>
</evidence>
<accession>G9XLI1</accession>
<dbReference type="Pfam" id="PF07479">
    <property type="entry name" value="NAD_Gly3P_dh_C"/>
    <property type="match status" value="1"/>
</dbReference>
<evidence type="ECO:0000256" key="17">
    <source>
        <dbReference type="RuleBase" id="RU000437"/>
    </source>
</evidence>
<comment type="function">
    <text evidence="13">Catalyzes the reduction of the glycolytic intermediate dihydroxyacetone phosphate (DHAP) to sn-glycerol 3-phosphate (G3P), the key precursor for phospholipid synthesis.</text>
</comment>
<feature type="binding site" evidence="13">
    <location>
        <position position="282"/>
    </location>
    <ligand>
        <name>NADPH</name>
        <dbReference type="ChEBI" id="CHEBI:57783"/>
    </ligand>
</feature>
<keyword evidence="7 13" id="KW-0594">Phospholipid biosynthesis</keyword>
<evidence type="ECO:0000256" key="2">
    <source>
        <dbReference type="ARBA" id="ARBA00022516"/>
    </source>
</evidence>